<sequence>MSDEYAIIRDGVVVNRIKYDGVSDYAVDDDATLEPCDESVLIGYFYKDGVFSSPPSVKISSEEMISLNSAEKEFRIEQAKAKIMVPQTKLLLGRDVSDAEKDYLNKWIDYIDKVQSLDVTESMVWPPIPE</sequence>
<evidence type="ECO:0000313" key="2">
    <source>
        <dbReference type="Proteomes" id="UP000286098"/>
    </source>
</evidence>
<dbReference type="RefSeq" id="WP_087855388.1">
    <property type="nucleotide sequence ID" value="NZ_JAOOWP010000041.1"/>
</dbReference>
<dbReference type="Proteomes" id="UP000286098">
    <property type="component" value="Unassembled WGS sequence"/>
</dbReference>
<dbReference type="Pfam" id="PF02413">
    <property type="entry name" value="Caudo_TAP"/>
    <property type="match status" value="1"/>
</dbReference>
<accession>A0AAX1WKL7</accession>
<gene>
    <name evidence="1" type="ORF">B9059_004990</name>
</gene>
<dbReference type="AlphaFoldDB" id="A0AAX1WKL7"/>
<evidence type="ECO:0000313" key="1">
    <source>
        <dbReference type="EMBL" id="RNT45968.1"/>
    </source>
</evidence>
<proteinExistence type="predicted"/>
<evidence type="ECO:0008006" key="3">
    <source>
        <dbReference type="Google" id="ProtNLM"/>
    </source>
</evidence>
<comment type="caution">
    <text evidence="1">The sequence shown here is derived from an EMBL/GenBank/DDBJ whole genome shotgun (WGS) entry which is preliminary data.</text>
</comment>
<organism evidence="1 2">
    <name type="scientific">Enterobacter roggenkampii</name>
    <dbReference type="NCBI Taxonomy" id="1812935"/>
    <lineage>
        <taxon>Bacteria</taxon>
        <taxon>Pseudomonadati</taxon>
        <taxon>Pseudomonadota</taxon>
        <taxon>Gammaproteobacteria</taxon>
        <taxon>Enterobacterales</taxon>
        <taxon>Enterobacteriaceae</taxon>
        <taxon>Enterobacter</taxon>
        <taxon>Enterobacter cloacae complex</taxon>
    </lineage>
</organism>
<protein>
    <recommendedName>
        <fullName evidence="3">Tail fiber assembly protein</fullName>
    </recommendedName>
</protein>
<name>A0AAX1WKL7_9ENTR</name>
<dbReference type="EMBL" id="NEYZ02000027">
    <property type="protein sequence ID" value="RNT45968.1"/>
    <property type="molecule type" value="Genomic_DNA"/>
</dbReference>
<dbReference type="InterPro" id="IPR003458">
    <property type="entry name" value="Phage_T4_Gp38_tail_assem"/>
</dbReference>
<reference evidence="1 2" key="1">
    <citation type="submission" date="2018-10" db="EMBL/GenBank/DDBJ databases">
        <authorList>
            <person name="Vanduin D."/>
            <person name="Fouts D."/>
            <person name="Wright M."/>
            <person name="Sutton G."/>
            <person name="Nguyen K."/>
            <person name="Kreiswirth B."/>
            <person name="Chen L."/>
            <person name="Rojas L."/>
            <person name="Hujer A."/>
            <person name="Hujer K."/>
            <person name="Bonomo R."/>
            <person name="Adams M."/>
        </authorList>
    </citation>
    <scope>NUCLEOTIDE SEQUENCE [LARGE SCALE GENOMIC DNA]</scope>
    <source>
        <strain evidence="1 2">CRK0054</strain>
    </source>
</reference>